<dbReference type="AlphaFoldDB" id="A0A6G1JFZ1"/>
<dbReference type="Proteomes" id="UP000799291">
    <property type="component" value="Unassembled WGS sequence"/>
</dbReference>
<accession>A0A6G1JFZ1</accession>
<reference evidence="1" key="1">
    <citation type="journal article" date="2020" name="Stud. Mycol.">
        <title>101 Dothideomycetes genomes: a test case for predicting lifestyles and emergence of pathogens.</title>
        <authorList>
            <person name="Haridas S."/>
            <person name="Albert R."/>
            <person name="Binder M."/>
            <person name="Bloem J."/>
            <person name="Labutti K."/>
            <person name="Salamov A."/>
            <person name="Andreopoulos B."/>
            <person name="Baker S."/>
            <person name="Barry K."/>
            <person name="Bills G."/>
            <person name="Bluhm B."/>
            <person name="Cannon C."/>
            <person name="Castanera R."/>
            <person name="Culley D."/>
            <person name="Daum C."/>
            <person name="Ezra D."/>
            <person name="Gonzalez J."/>
            <person name="Henrissat B."/>
            <person name="Kuo A."/>
            <person name="Liang C."/>
            <person name="Lipzen A."/>
            <person name="Lutzoni F."/>
            <person name="Magnuson J."/>
            <person name="Mondo S."/>
            <person name="Nolan M."/>
            <person name="Ohm R."/>
            <person name="Pangilinan J."/>
            <person name="Park H.-J."/>
            <person name="Ramirez L."/>
            <person name="Alfaro M."/>
            <person name="Sun H."/>
            <person name="Tritt A."/>
            <person name="Yoshinaga Y."/>
            <person name="Zwiers L.-H."/>
            <person name="Turgeon B."/>
            <person name="Goodwin S."/>
            <person name="Spatafora J."/>
            <person name="Crous P."/>
            <person name="Grigoriev I."/>
        </authorList>
    </citation>
    <scope>NUCLEOTIDE SEQUENCE</scope>
    <source>
        <strain evidence="1">CBS 122367</strain>
    </source>
</reference>
<evidence type="ECO:0000313" key="1">
    <source>
        <dbReference type="EMBL" id="KAF2689386.1"/>
    </source>
</evidence>
<protein>
    <submittedName>
        <fullName evidence="1">Uncharacterized protein</fullName>
    </submittedName>
</protein>
<dbReference type="EMBL" id="MU005572">
    <property type="protein sequence ID" value="KAF2689386.1"/>
    <property type="molecule type" value="Genomic_DNA"/>
</dbReference>
<sequence length="179" mass="19746">MFVTPLLVRSHLTQSCLCSGQTRAEMAARQHSVSGIISGTEKADAFAPVTPVTRECSHSSQTPDPHPRHKLVDFYSLLPWIAYPDCLRPATPYEILRGCGGLIVLWGWPICQQRPEPVAPTRNRSAAALCTLYPICHKGKPPSPERVPKYGRVDETLIAVYERVPPFPRVAPIACPPVN</sequence>
<name>A0A6G1JFZ1_9PLEO</name>
<proteinExistence type="predicted"/>
<organism evidence="1 2">
    <name type="scientific">Lentithecium fluviatile CBS 122367</name>
    <dbReference type="NCBI Taxonomy" id="1168545"/>
    <lineage>
        <taxon>Eukaryota</taxon>
        <taxon>Fungi</taxon>
        <taxon>Dikarya</taxon>
        <taxon>Ascomycota</taxon>
        <taxon>Pezizomycotina</taxon>
        <taxon>Dothideomycetes</taxon>
        <taxon>Pleosporomycetidae</taxon>
        <taxon>Pleosporales</taxon>
        <taxon>Massarineae</taxon>
        <taxon>Lentitheciaceae</taxon>
        <taxon>Lentithecium</taxon>
    </lineage>
</organism>
<keyword evidence="2" id="KW-1185">Reference proteome</keyword>
<gene>
    <name evidence="1" type="ORF">K458DRAFT_127231</name>
</gene>
<evidence type="ECO:0000313" key="2">
    <source>
        <dbReference type="Proteomes" id="UP000799291"/>
    </source>
</evidence>